<dbReference type="InterPro" id="IPR055259">
    <property type="entry name" value="YkvP/CgeB_Glyco_trans-like"/>
</dbReference>
<proteinExistence type="predicted"/>
<evidence type="ECO:0000259" key="1">
    <source>
        <dbReference type="Pfam" id="PF13524"/>
    </source>
</evidence>
<dbReference type="Gene3D" id="3.40.50.2000">
    <property type="entry name" value="Glycogen Phosphorylase B"/>
    <property type="match status" value="3"/>
</dbReference>
<evidence type="ECO:0000313" key="3">
    <source>
        <dbReference type="Proteomes" id="UP001161139"/>
    </source>
</evidence>
<dbReference type="SUPFAM" id="SSF53756">
    <property type="entry name" value="UDP-Glycosyltransferase/glycogen phosphorylase"/>
    <property type="match status" value="2"/>
</dbReference>
<dbReference type="Pfam" id="PF13524">
    <property type="entry name" value="Glyco_trans_1_2"/>
    <property type="match status" value="1"/>
</dbReference>
<dbReference type="Proteomes" id="UP001161139">
    <property type="component" value="Unassembled WGS sequence"/>
</dbReference>
<dbReference type="PANTHER" id="PTHR12526:SF637">
    <property type="entry name" value="GLYCOSYLTRANSFERASE EPSF-RELATED"/>
    <property type="match status" value="1"/>
</dbReference>
<dbReference type="RefSeq" id="WP_279649138.1">
    <property type="nucleotide sequence ID" value="NZ_JAOCDG010000007.1"/>
</dbReference>
<organism evidence="2 3">
    <name type="scientific">Stutzerimonas stutzeri</name>
    <name type="common">Pseudomonas stutzeri</name>
    <dbReference type="NCBI Taxonomy" id="316"/>
    <lineage>
        <taxon>Bacteria</taxon>
        <taxon>Pseudomonadati</taxon>
        <taxon>Pseudomonadota</taxon>
        <taxon>Gammaproteobacteria</taxon>
        <taxon>Pseudomonadales</taxon>
        <taxon>Pseudomonadaceae</taxon>
        <taxon>Stutzerimonas</taxon>
    </lineage>
</organism>
<evidence type="ECO:0000313" key="2">
    <source>
        <dbReference type="EMBL" id="MDH0687612.1"/>
    </source>
</evidence>
<dbReference type="AlphaFoldDB" id="A0ABD4XY54"/>
<dbReference type="EMBL" id="JAOCDG010000007">
    <property type="protein sequence ID" value="MDH0687612.1"/>
    <property type="molecule type" value="Genomic_DNA"/>
</dbReference>
<name>A0ABD4XY54_STUST</name>
<sequence length="727" mass="82609">MSASRKKRILICGAPDLNYIDGSSVWSQTITLALAAVKGVSVDFIAKSTPERLELYEPLKSSPNVNIIDGVTSTLWEGKKHRRLTMPMMAELAVALDNRESYDVVVVRGREIADTLLNYPALLARCWLYLTDVEQDSTKYTQLEVANFVKLAHGCAKILCQSSGFVQLWRAIVPALHESKLVVYSPVIQDIKSAIKPIKNRPARAIYAGKYKAEWMTLEMARVWPELLAQLPNAELVMIGDKIHSDPKQINYVDTMRGLLESTRGLHWLGPMPRKDVQNQLLNCRVGLSWRAESMDSTLEYSTKLLEYGGAGCAAIINRNALHESLVGSDYPFFANNLDEFRSKLRIALTNDDLAQTAADRLKALALEHTFSKRVELLSTWLDEAPAVTKSAPNKVKVVVAGHDLKFFNKIITSLRSDIFEVRCDVWSGHNKHNEKNSYELLDWADVIHCEWCLGNLNWYSKRKKPHQRLVARFHAQEMKLPYMTSSNWDAIDHVTFVSEHTRRIAFSFYPELSFNKTSVVSNYLDENSFVPLKKTGEALFTLGMIGYSPKSKRLDRAINLLESLLQLDQRYCLRVKGSNPFTYSWLLKREEETSYYRNLMARINESPLLRYRVIFDPPGDDVNKWLSMIGHILSPSDAESFHMAVGEGMLAGAVPIIWNWDGALDVWPKDAVFCDESAAAKAVLDLDLDNWMLKSEASRRFVLDRHSSEQTIKSWHNILLRGSPYV</sequence>
<accession>A0ABD4XY54</accession>
<dbReference type="PANTHER" id="PTHR12526">
    <property type="entry name" value="GLYCOSYLTRANSFERASE"/>
    <property type="match status" value="1"/>
</dbReference>
<comment type="caution">
    <text evidence="2">The sequence shown here is derived from an EMBL/GenBank/DDBJ whole genome shotgun (WGS) entry which is preliminary data.</text>
</comment>
<reference evidence="2" key="1">
    <citation type="submission" date="2022-09" db="EMBL/GenBank/DDBJ databases">
        <title>Intensive care unit water sources are persistently colonized with multi-drug resistant bacteria and are the site of extensive horizontal gene transfer of antibiotic resistance genes.</title>
        <authorList>
            <person name="Diorio-Toth L."/>
        </authorList>
    </citation>
    <scope>NUCLEOTIDE SEQUENCE</scope>
    <source>
        <strain evidence="2">GD03864</strain>
    </source>
</reference>
<gene>
    <name evidence="2" type="ORF">N5D09_05880</name>
</gene>
<feature type="domain" description="Spore protein YkvP/CgeB glycosyl transferase-like" evidence="1">
    <location>
        <begin position="265"/>
        <end position="377"/>
    </location>
</feature>
<protein>
    <submittedName>
        <fullName evidence="2">Glycosyltransferase family 1 protein</fullName>
    </submittedName>
</protein>